<dbReference type="VEuPathDB" id="FungiDB:SAPIO_CDS4875"/>
<dbReference type="GO" id="GO:0005524">
    <property type="term" value="F:ATP binding"/>
    <property type="evidence" value="ECO:0007669"/>
    <property type="project" value="UniProtKB-KW"/>
</dbReference>
<gene>
    <name evidence="6" type="ORF">SAPIO_CDS4875</name>
</gene>
<dbReference type="Pfam" id="PF00176">
    <property type="entry name" value="SNF2-rel_dom"/>
    <property type="match status" value="1"/>
</dbReference>
<reference evidence="6 7" key="1">
    <citation type="journal article" date="2014" name="Genome Announc.">
        <title>Draft genome sequence of the pathogenic fungus Scedosporium apiospermum.</title>
        <authorList>
            <person name="Vandeputte P."/>
            <person name="Ghamrawi S."/>
            <person name="Rechenmann M."/>
            <person name="Iltis A."/>
            <person name="Giraud S."/>
            <person name="Fleury M."/>
            <person name="Thornton C."/>
            <person name="Delhaes L."/>
            <person name="Meyer W."/>
            <person name="Papon N."/>
            <person name="Bouchara J.P."/>
        </authorList>
    </citation>
    <scope>NUCLEOTIDE SEQUENCE [LARGE SCALE GENOMIC DNA]</scope>
    <source>
        <strain evidence="6 7">IHEM 14462</strain>
    </source>
</reference>
<dbReference type="CDD" id="cd18793">
    <property type="entry name" value="SF2_C_SNF"/>
    <property type="match status" value="1"/>
</dbReference>
<keyword evidence="3" id="KW-0067">ATP-binding</keyword>
<feature type="region of interest" description="Disordered" evidence="4">
    <location>
        <begin position="1"/>
        <end position="22"/>
    </location>
</feature>
<dbReference type="KEGG" id="sapo:SAPIO_CDS4875"/>
<dbReference type="AlphaFoldDB" id="A0A084G789"/>
<dbReference type="GO" id="GO:0016787">
    <property type="term" value="F:hydrolase activity"/>
    <property type="evidence" value="ECO:0007669"/>
    <property type="project" value="UniProtKB-KW"/>
</dbReference>
<evidence type="ECO:0000259" key="5">
    <source>
        <dbReference type="PROSITE" id="PS51192"/>
    </source>
</evidence>
<dbReference type="Gene3D" id="3.40.50.10810">
    <property type="entry name" value="Tandem AAA-ATPase domain"/>
    <property type="match status" value="1"/>
</dbReference>
<feature type="region of interest" description="Disordered" evidence="4">
    <location>
        <begin position="156"/>
        <end position="220"/>
    </location>
</feature>
<dbReference type="InterPro" id="IPR038718">
    <property type="entry name" value="SNF2-like_sf"/>
</dbReference>
<keyword evidence="2" id="KW-0378">Hydrolase</keyword>
<dbReference type="GO" id="GO:0008094">
    <property type="term" value="F:ATP-dependent activity, acting on DNA"/>
    <property type="evidence" value="ECO:0007669"/>
    <property type="project" value="TreeGrafter"/>
</dbReference>
<dbReference type="InterPro" id="IPR014001">
    <property type="entry name" value="Helicase_ATP-bd"/>
</dbReference>
<keyword evidence="7" id="KW-1185">Reference proteome</keyword>
<dbReference type="Gene3D" id="3.40.50.300">
    <property type="entry name" value="P-loop containing nucleotide triphosphate hydrolases"/>
    <property type="match status" value="1"/>
</dbReference>
<dbReference type="SMART" id="SM00487">
    <property type="entry name" value="DEXDc"/>
    <property type="match status" value="1"/>
</dbReference>
<proteinExistence type="predicted"/>
<dbReference type="InterPro" id="IPR027417">
    <property type="entry name" value="P-loop_NTPase"/>
</dbReference>
<evidence type="ECO:0000256" key="4">
    <source>
        <dbReference type="SAM" id="MobiDB-lite"/>
    </source>
</evidence>
<organism evidence="6 7">
    <name type="scientific">Pseudallescheria apiosperma</name>
    <name type="common">Scedosporium apiospermum</name>
    <dbReference type="NCBI Taxonomy" id="563466"/>
    <lineage>
        <taxon>Eukaryota</taxon>
        <taxon>Fungi</taxon>
        <taxon>Dikarya</taxon>
        <taxon>Ascomycota</taxon>
        <taxon>Pezizomycotina</taxon>
        <taxon>Sordariomycetes</taxon>
        <taxon>Hypocreomycetidae</taxon>
        <taxon>Microascales</taxon>
        <taxon>Microascaceae</taxon>
        <taxon>Scedosporium</taxon>
    </lineage>
</organism>
<dbReference type="HOGENOM" id="CLU_353062_0_0_1"/>
<name>A0A084G789_PSEDA</name>
<dbReference type="PANTHER" id="PTHR45626:SF52">
    <property type="entry name" value="SINGLE-STRANDED DNA-DEPENDENT ATPASE (EUROFUNG)"/>
    <property type="match status" value="1"/>
</dbReference>
<sequence>MDHDVTGQPPLKRTRLSVGTQDQATTELGTCPGTFNESFNLASEQLSSVWPAWDDNPIDSDFSNLANNAPDGFFSPESSLSTTNLGIPNCIGTINYGISDWTFPDSGQPTPAAANTWFLDEQDWNPQSASHLQCAEDATNGDVFMLDAPSVPVALPPFEPSLGGHSSHHQVTVSRDDQKGRPDMGYDKMTGQSISTPESAQENESRDWSLSAPKSDTSAEDEKIPNVCFGMIHNARIKLLDDASGASNMLCSLAVASPSEPYEVLTADYRKTHISVQYMGKDLAVLESAVSDPLIEIRKRATTKVELLIDMGNLRKKSRAGLDLEVLLNGLGHESELEVPAPVDLILTKLKRHQMSANHSFEHAITGTRKASPVVETVGGILADEMGLGKTLTTLAVILESLPESRLFASTHPSPGKPATKGTLVLAPSVLVLNEWLTDIKNHTLSTQFNYHMYHGATKTKAIHDLVKHDIVLTTFSTLASEYRNGSGLLHSATWFRIVLDEAHSIRHEATQQFKATASLAAKFRWCLTGTPIQNGLRDLQALVNFLQIPVLSKKSTFRNNITKPVMDSHPIGIRNLRLLLGSICLRRAKNQVGLQEPTEIVHRLELSDEEKELHKDAGREARELADRVLCEDSQNVNEDQSIPPDGSSTKLNCLLEDILKHQGSAKRLNIECASRVHVVEPHWNPSVEKQAIGRAIRLGQTKDVVVVRYIIAGTIEEYVRRRQEQKLELATLGWDSREEEHRQKLADLEDIDMLSGAVPAVQQEIDNTDPTHLSSSHQRSLVSMDKVRVKTALLY</sequence>
<dbReference type="PANTHER" id="PTHR45626">
    <property type="entry name" value="TRANSCRIPTION TERMINATION FACTOR 2-RELATED"/>
    <property type="match status" value="1"/>
</dbReference>
<dbReference type="GeneID" id="27723947"/>
<dbReference type="InterPro" id="IPR049730">
    <property type="entry name" value="SNF2/RAD54-like_C"/>
</dbReference>
<dbReference type="OrthoDB" id="448448at2759"/>
<dbReference type="Proteomes" id="UP000028545">
    <property type="component" value="Unassembled WGS sequence"/>
</dbReference>
<evidence type="ECO:0000313" key="7">
    <source>
        <dbReference type="Proteomes" id="UP000028545"/>
    </source>
</evidence>
<dbReference type="GO" id="GO:0005634">
    <property type="term" value="C:nucleus"/>
    <property type="evidence" value="ECO:0007669"/>
    <property type="project" value="TreeGrafter"/>
</dbReference>
<feature type="compositionally biased region" description="Basic and acidic residues" evidence="4">
    <location>
        <begin position="174"/>
        <end position="186"/>
    </location>
</feature>
<protein>
    <recommendedName>
        <fullName evidence="5">Helicase ATP-binding domain-containing protein</fullName>
    </recommendedName>
</protein>
<evidence type="ECO:0000256" key="2">
    <source>
        <dbReference type="ARBA" id="ARBA00022801"/>
    </source>
</evidence>
<evidence type="ECO:0000256" key="1">
    <source>
        <dbReference type="ARBA" id="ARBA00022741"/>
    </source>
</evidence>
<dbReference type="GO" id="GO:0006281">
    <property type="term" value="P:DNA repair"/>
    <property type="evidence" value="ECO:0007669"/>
    <property type="project" value="TreeGrafter"/>
</dbReference>
<evidence type="ECO:0000256" key="3">
    <source>
        <dbReference type="ARBA" id="ARBA00022840"/>
    </source>
</evidence>
<dbReference type="InterPro" id="IPR000330">
    <property type="entry name" value="SNF2_N"/>
</dbReference>
<accession>A0A084G789</accession>
<evidence type="ECO:0000313" key="6">
    <source>
        <dbReference type="EMBL" id="KEZ43201.1"/>
    </source>
</evidence>
<dbReference type="InterPro" id="IPR050628">
    <property type="entry name" value="SNF2_RAD54_helicase_TF"/>
</dbReference>
<feature type="compositionally biased region" description="Polar residues" evidence="4">
    <location>
        <begin position="190"/>
        <end position="202"/>
    </location>
</feature>
<dbReference type="PROSITE" id="PS51192">
    <property type="entry name" value="HELICASE_ATP_BIND_1"/>
    <property type="match status" value="1"/>
</dbReference>
<dbReference type="RefSeq" id="XP_016643000.1">
    <property type="nucleotide sequence ID" value="XM_016787325.1"/>
</dbReference>
<dbReference type="CDD" id="cd18008">
    <property type="entry name" value="DEXDc_SHPRH-like"/>
    <property type="match status" value="1"/>
</dbReference>
<comment type="caution">
    <text evidence="6">The sequence shown here is derived from an EMBL/GenBank/DDBJ whole genome shotgun (WGS) entry which is preliminary data.</text>
</comment>
<dbReference type="EMBL" id="JOWA01000095">
    <property type="protein sequence ID" value="KEZ43201.1"/>
    <property type="molecule type" value="Genomic_DNA"/>
</dbReference>
<dbReference type="SUPFAM" id="SSF52540">
    <property type="entry name" value="P-loop containing nucleoside triphosphate hydrolases"/>
    <property type="match status" value="2"/>
</dbReference>
<keyword evidence="1" id="KW-0547">Nucleotide-binding</keyword>
<feature type="domain" description="Helicase ATP-binding" evidence="5">
    <location>
        <begin position="371"/>
        <end position="550"/>
    </location>
</feature>